<sequence length="394" mass="45485">MEDLCDNLLDDILYRLPLKSVVTCKCISKRFNTFISDPGFESKLFLHNSCIFHCTKDSPNFYFKVPLYPPNSDKATESSVKLPRRFKVLAYCSGLLLLLPTEGVLVLNPVTKRHQIINIFHYDAIGLAVEPISSSLHRYKVVRIGARDGDSYQFDIFSSDTMSWRRSSTKFTCMVMSNFNNDALPIYSHGTLHWIRKCNDILAFDIEKEEARIIELPLNFPLPFEYWTSWFGVVNGLLTLISTSSKEILVWILNDYKNVEWVLKTRITYIINSEWSIRIPIFYDGERLVLYLRNVNAGENGEFCMYDIATDKWRKIGMVWAILDNIRAFVPFVPSLAEIKTTTWPDVSTRVVQILHKLSLLLGGGVTLKKDVLQLKWAEPNLYSKIHERRCGEA</sequence>
<dbReference type="Pfam" id="PF07734">
    <property type="entry name" value="FBA_1"/>
    <property type="match status" value="1"/>
</dbReference>
<protein>
    <recommendedName>
        <fullName evidence="1">F-box domain-containing protein</fullName>
    </recommendedName>
</protein>
<accession>A0A7N2KTA5</accession>
<dbReference type="InterPro" id="IPR036047">
    <property type="entry name" value="F-box-like_dom_sf"/>
</dbReference>
<evidence type="ECO:0000313" key="3">
    <source>
        <dbReference type="Proteomes" id="UP000594261"/>
    </source>
</evidence>
<dbReference type="SMART" id="SM00256">
    <property type="entry name" value="FBOX"/>
    <property type="match status" value="1"/>
</dbReference>
<dbReference type="InterPro" id="IPR006527">
    <property type="entry name" value="F-box-assoc_dom_typ1"/>
</dbReference>
<evidence type="ECO:0000313" key="2">
    <source>
        <dbReference type="EnsemblPlants" id="QL02p015450:mrna:CDS:2"/>
    </source>
</evidence>
<dbReference type="PANTHER" id="PTHR35546">
    <property type="entry name" value="F-BOX PROTEIN INTERACTION DOMAIN PROTEIN-RELATED"/>
    <property type="match status" value="1"/>
</dbReference>
<feature type="domain" description="F-box" evidence="1">
    <location>
        <begin position="4"/>
        <end position="44"/>
    </location>
</feature>
<dbReference type="PANTHER" id="PTHR35546:SF98">
    <property type="entry name" value="F-BOX PROTEIN INTERACTION DOMAIN CONTAINING PROTEIN"/>
    <property type="match status" value="1"/>
</dbReference>
<dbReference type="FunCoup" id="A0A7N2KTA5">
    <property type="interactions" value="59"/>
</dbReference>
<reference evidence="3" key="1">
    <citation type="journal article" date="2016" name="G3 (Bethesda)">
        <title>First Draft Assembly and Annotation of the Genome of a California Endemic Oak Quercus lobata Nee (Fagaceae).</title>
        <authorList>
            <person name="Sork V.L."/>
            <person name="Fitz-Gibbon S.T."/>
            <person name="Puiu D."/>
            <person name="Crepeau M."/>
            <person name="Gugger P.F."/>
            <person name="Sherman R."/>
            <person name="Stevens K."/>
            <person name="Langley C.H."/>
            <person name="Pellegrini M."/>
            <person name="Salzberg S.L."/>
        </authorList>
    </citation>
    <scope>NUCLEOTIDE SEQUENCE [LARGE SCALE GENOMIC DNA]</scope>
    <source>
        <strain evidence="3">cv. SW786</strain>
    </source>
</reference>
<organism evidence="2 3">
    <name type="scientific">Quercus lobata</name>
    <name type="common">Valley oak</name>
    <dbReference type="NCBI Taxonomy" id="97700"/>
    <lineage>
        <taxon>Eukaryota</taxon>
        <taxon>Viridiplantae</taxon>
        <taxon>Streptophyta</taxon>
        <taxon>Embryophyta</taxon>
        <taxon>Tracheophyta</taxon>
        <taxon>Spermatophyta</taxon>
        <taxon>Magnoliopsida</taxon>
        <taxon>eudicotyledons</taxon>
        <taxon>Gunneridae</taxon>
        <taxon>Pentapetalae</taxon>
        <taxon>rosids</taxon>
        <taxon>fabids</taxon>
        <taxon>Fagales</taxon>
        <taxon>Fagaceae</taxon>
        <taxon>Quercus</taxon>
    </lineage>
</organism>
<dbReference type="Gramene" id="QL02p015450:mrna">
    <property type="protein sequence ID" value="QL02p015450:mrna:CDS:2"/>
    <property type="gene ID" value="QL02p015450"/>
</dbReference>
<dbReference type="Pfam" id="PF00646">
    <property type="entry name" value="F-box"/>
    <property type="match status" value="1"/>
</dbReference>
<dbReference type="InterPro" id="IPR001810">
    <property type="entry name" value="F-box_dom"/>
</dbReference>
<dbReference type="InterPro" id="IPR017451">
    <property type="entry name" value="F-box-assoc_interact_dom"/>
</dbReference>
<dbReference type="KEGG" id="qlo:115960018"/>
<dbReference type="GeneID" id="115960018"/>
<dbReference type="SUPFAM" id="SSF81383">
    <property type="entry name" value="F-box domain"/>
    <property type="match status" value="1"/>
</dbReference>
<dbReference type="RefSeq" id="XP_030934580.1">
    <property type="nucleotide sequence ID" value="XM_031078720.1"/>
</dbReference>
<dbReference type="OMA" id="INSEWSI"/>
<evidence type="ECO:0000259" key="1">
    <source>
        <dbReference type="SMART" id="SM00256"/>
    </source>
</evidence>
<dbReference type="OrthoDB" id="1094363at2759"/>
<proteinExistence type="predicted"/>
<dbReference type="EnsemblPlants" id="QL02p015450:mrna">
    <property type="protein sequence ID" value="QL02p015450:mrna:CDS:2"/>
    <property type="gene ID" value="QL02p015450"/>
</dbReference>
<gene>
    <name evidence="2" type="primary">LOC115960018</name>
</gene>
<dbReference type="Proteomes" id="UP000594261">
    <property type="component" value="Chromosome 2"/>
</dbReference>
<keyword evidence="3" id="KW-1185">Reference proteome</keyword>
<name>A0A7N2KTA5_QUELO</name>
<reference evidence="2" key="2">
    <citation type="submission" date="2021-01" db="UniProtKB">
        <authorList>
            <consortium name="EnsemblPlants"/>
        </authorList>
    </citation>
    <scope>IDENTIFICATION</scope>
</reference>
<dbReference type="AlphaFoldDB" id="A0A7N2KTA5"/>
<dbReference type="NCBIfam" id="TIGR01640">
    <property type="entry name" value="F_box_assoc_1"/>
    <property type="match status" value="1"/>
</dbReference>
<dbReference type="InParanoid" id="A0A7N2KTA5"/>
<dbReference type="InterPro" id="IPR055290">
    <property type="entry name" value="At3g26010-like"/>
</dbReference>